<sequence>MRSLSEEAEESRREMEGFGWRMNSQSSVKRRMLVSYTRRSDICISEITGWFLSPQIQKGSDIRDAQPVSDTE</sequence>
<organism evidence="1 2">
    <name type="scientific">Lasius platythorax</name>
    <dbReference type="NCBI Taxonomy" id="488582"/>
    <lineage>
        <taxon>Eukaryota</taxon>
        <taxon>Metazoa</taxon>
        <taxon>Ecdysozoa</taxon>
        <taxon>Arthropoda</taxon>
        <taxon>Hexapoda</taxon>
        <taxon>Insecta</taxon>
        <taxon>Pterygota</taxon>
        <taxon>Neoptera</taxon>
        <taxon>Endopterygota</taxon>
        <taxon>Hymenoptera</taxon>
        <taxon>Apocrita</taxon>
        <taxon>Aculeata</taxon>
        <taxon>Formicoidea</taxon>
        <taxon>Formicidae</taxon>
        <taxon>Formicinae</taxon>
        <taxon>Lasius</taxon>
        <taxon>Lasius</taxon>
    </lineage>
</organism>
<dbReference type="Proteomes" id="UP001497644">
    <property type="component" value="Chromosome 1"/>
</dbReference>
<proteinExistence type="predicted"/>
<keyword evidence="2" id="KW-1185">Reference proteome</keyword>
<dbReference type="EMBL" id="OZ034824">
    <property type="protein sequence ID" value="CAL1673304.1"/>
    <property type="molecule type" value="Genomic_DNA"/>
</dbReference>
<evidence type="ECO:0000313" key="1">
    <source>
        <dbReference type="EMBL" id="CAL1673304.1"/>
    </source>
</evidence>
<gene>
    <name evidence="1" type="ORF">LPLAT_LOCUS225</name>
</gene>
<name>A0AAV2N105_9HYME</name>
<reference evidence="1 2" key="1">
    <citation type="submission" date="2024-04" db="EMBL/GenBank/DDBJ databases">
        <authorList>
            <consortium name="Molecular Ecology Group"/>
        </authorList>
    </citation>
    <scope>NUCLEOTIDE SEQUENCE [LARGE SCALE GENOMIC DNA]</scope>
</reference>
<evidence type="ECO:0000313" key="2">
    <source>
        <dbReference type="Proteomes" id="UP001497644"/>
    </source>
</evidence>
<accession>A0AAV2N105</accession>
<protein>
    <submittedName>
        <fullName evidence="1">Uncharacterized protein</fullName>
    </submittedName>
</protein>
<dbReference type="AlphaFoldDB" id="A0AAV2N105"/>